<organism evidence="5 6">
    <name type="scientific">Staphylococcus gallinarum</name>
    <dbReference type="NCBI Taxonomy" id="1293"/>
    <lineage>
        <taxon>Bacteria</taxon>
        <taxon>Bacillati</taxon>
        <taxon>Bacillota</taxon>
        <taxon>Bacilli</taxon>
        <taxon>Bacillales</taxon>
        <taxon>Staphylococcaceae</taxon>
        <taxon>Staphylococcus</taxon>
    </lineage>
</organism>
<dbReference type="InterPro" id="IPR013148">
    <property type="entry name" value="Glyco_hydro_32_N"/>
</dbReference>
<dbReference type="Proteomes" id="UP000255277">
    <property type="component" value="Unassembled WGS sequence"/>
</dbReference>
<keyword evidence="3 5" id="KW-0326">Glycosidase</keyword>
<dbReference type="EMBL" id="UHDK01000001">
    <property type="protein sequence ID" value="SUM34162.1"/>
    <property type="molecule type" value="Genomic_DNA"/>
</dbReference>
<dbReference type="EC" id="3.2.1.26" evidence="5"/>
<evidence type="ECO:0000256" key="3">
    <source>
        <dbReference type="ARBA" id="ARBA00023295"/>
    </source>
</evidence>
<evidence type="ECO:0000256" key="2">
    <source>
        <dbReference type="ARBA" id="ARBA00022801"/>
    </source>
</evidence>
<gene>
    <name evidence="5" type="primary">scrB_2</name>
    <name evidence="5" type="ORF">NCTC12195_03671</name>
</gene>
<evidence type="ECO:0000259" key="4">
    <source>
        <dbReference type="Pfam" id="PF00251"/>
    </source>
</evidence>
<dbReference type="AlphaFoldDB" id="A0A380FIW1"/>
<name>A0A380FIW1_STAGA</name>
<dbReference type="GO" id="GO:0005975">
    <property type="term" value="P:carbohydrate metabolic process"/>
    <property type="evidence" value="ECO:0007669"/>
    <property type="project" value="InterPro"/>
</dbReference>
<proteinExistence type="inferred from homology"/>
<dbReference type="SUPFAM" id="SSF75005">
    <property type="entry name" value="Arabinanase/levansucrase/invertase"/>
    <property type="match status" value="1"/>
</dbReference>
<dbReference type="PROSITE" id="PS00609">
    <property type="entry name" value="GLYCOSYL_HYDROL_F32"/>
    <property type="match status" value="1"/>
</dbReference>
<dbReference type="Pfam" id="PF00251">
    <property type="entry name" value="Glyco_hydro_32N"/>
    <property type="match status" value="1"/>
</dbReference>
<evidence type="ECO:0000313" key="6">
    <source>
        <dbReference type="Proteomes" id="UP000255277"/>
    </source>
</evidence>
<sequence>MTEWTREQRYQRIEDVDQQTIDALTEQVDASKYRQRYHIQPTTGLLNDPNGLIYFDGKYYVSQPMVSFRTRTWIKILVYIY</sequence>
<comment type="similarity">
    <text evidence="1">Belongs to the glycosyl hydrolase 32 family.</text>
</comment>
<keyword evidence="2 5" id="KW-0378">Hydrolase</keyword>
<protein>
    <submittedName>
        <fullName evidence="5">Sucrose-6-phosphate hydrolase</fullName>
        <ecNumber evidence="5">3.2.1.26</ecNumber>
    </submittedName>
</protein>
<dbReference type="InterPro" id="IPR051214">
    <property type="entry name" value="GH32_Enzymes"/>
</dbReference>
<evidence type="ECO:0000256" key="1">
    <source>
        <dbReference type="ARBA" id="ARBA00009902"/>
    </source>
</evidence>
<evidence type="ECO:0000313" key="5">
    <source>
        <dbReference type="EMBL" id="SUM34162.1"/>
    </source>
</evidence>
<accession>A0A380FIW1</accession>
<feature type="domain" description="Glycosyl hydrolase family 32 N-terminal" evidence="4">
    <location>
        <begin position="38"/>
        <end position="61"/>
    </location>
</feature>
<dbReference type="InterPro" id="IPR023296">
    <property type="entry name" value="Glyco_hydro_beta-prop_sf"/>
</dbReference>
<dbReference type="PANTHER" id="PTHR43101:SF1">
    <property type="entry name" value="BETA-FRUCTOSIDASE"/>
    <property type="match status" value="1"/>
</dbReference>
<dbReference type="PANTHER" id="PTHR43101">
    <property type="entry name" value="BETA-FRUCTOSIDASE"/>
    <property type="match status" value="1"/>
</dbReference>
<dbReference type="InterPro" id="IPR018053">
    <property type="entry name" value="Glyco_hydro_32_AS"/>
</dbReference>
<reference evidence="5 6" key="1">
    <citation type="submission" date="2018-06" db="EMBL/GenBank/DDBJ databases">
        <authorList>
            <consortium name="Pathogen Informatics"/>
            <person name="Doyle S."/>
        </authorList>
    </citation>
    <scope>NUCLEOTIDE SEQUENCE [LARGE SCALE GENOMIC DNA]</scope>
    <source>
        <strain evidence="5 6">NCTC12195</strain>
    </source>
</reference>
<dbReference type="GO" id="GO:0004564">
    <property type="term" value="F:beta-fructofuranosidase activity"/>
    <property type="evidence" value="ECO:0007669"/>
    <property type="project" value="UniProtKB-EC"/>
</dbReference>
<dbReference type="Gene3D" id="2.115.10.20">
    <property type="entry name" value="Glycosyl hydrolase domain, family 43"/>
    <property type="match status" value="1"/>
</dbReference>